<dbReference type="Proteomes" id="UP000009168">
    <property type="component" value="Unassembled WGS sequence"/>
</dbReference>
<dbReference type="InParanoid" id="Q240Z3"/>
<dbReference type="Pfam" id="PF07075">
    <property type="entry name" value="NamZ_N"/>
    <property type="match status" value="1"/>
</dbReference>
<dbReference type="AlphaFoldDB" id="Q240Z3"/>
<feature type="signal peptide" evidence="1">
    <location>
        <begin position="1"/>
        <end position="20"/>
    </location>
</feature>
<dbReference type="PANTHER" id="PTHR42915">
    <property type="entry name" value="HYPOTHETICAL 460 KDA PROTEIN IN FEUA-SIGW INTERGENIC REGION [PRECURSOR]"/>
    <property type="match status" value="1"/>
</dbReference>
<dbReference type="Gene3D" id="3.90.1150.140">
    <property type="match status" value="1"/>
</dbReference>
<dbReference type="InterPro" id="IPR048503">
    <property type="entry name" value="NamZ_C"/>
</dbReference>
<dbReference type="InterPro" id="IPR008302">
    <property type="entry name" value="NamZ"/>
</dbReference>
<feature type="domain" description="Peptidoglycan beta-N-acetylmuramidase NamZ N-terminal" evidence="2">
    <location>
        <begin position="45"/>
        <end position="291"/>
    </location>
</feature>
<keyword evidence="5" id="KW-1185">Reference proteome</keyword>
<dbReference type="InterPro" id="IPR048502">
    <property type="entry name" value="NamZ_N"/>
</dbReference>
<accession>Q240Z3</accession>
<dbReference type="STRING" id="312017.Q240Z3"/>
<evidence type="ECO:0000313" key="4">
    <source>
        <dbReference type="EMBL" id="EAS02271.1"/>
    </source>
</evidence>
<evidence type="ECO:0000259" key="2">
    <source>
        <dbReference type="Pfam" id="PF07075"/>
    </source>
</evidence>
<dbReference type="HOGENOM" id="CLU_033227_1_0_1"/>
<dbReference type="OrthoDB" id="2017677at2759"/>
<feature type="chain" id="PRO_5004201962" evidence="1">
    <location>
        <begin position="21"/>
        <end position="450"/>
    </location>
</feature>
<evidence type="ECO:0000313" key="5">
    <source>
        <dbReference type="Proteomes" id="UP000009168"/>
    </source>
</evidence>
<protein>
    <submittedName>
        <fullName evidence="4">YbbC</fullName>
    </submittedName>
</protein>
<dbReference type="Pfam" id="PF20732">
    <property type="entry name" value="NamZ_C"/>
    <property type="match status" value="1"/>
</dbReference>
<reference evidence="5" key="1">
    <citation type="journal article" date="2006" name="PLoS Biol.">
        <title>Macronuclear genome sequence of the ciliate Tetrahymena thermophila, a model eukaryote.</title>
        <authorList>
            <person name="Eisen J.A."/>
            <person name="Coyne R.S."/>
            <person name="Wu M."/>
            <person name="Wu D."/>
            <person name="Thiagarajan M."/>
            <person name="Wortman J.R."/>
            <person name="Badger J.H."/>
            <person name="Ren Q."/>
            <person name="Amedeo P."/>
            <person name="Jones K.M."/>
            <person name="Tallon L.J."/>
            <person name="Delcher A.L."/>
            <person name="Salzberg S.L."/>
            <person name="Silva J.C."/>
            <person name="Haas B.J."/>
            <person name="Majoros W.H."/>
            <person name="Farzad M."/>
            <person name="Carlton J.M."/>
            <person name="Smith R.K. Jr."/>
            <person name="Garg J."/>
            <person name="Pearlman R.E."/>
            <person name="Karrer K.M."/>
            <person name="Sun L."/>
            <person name="Manning G."/>
            <person name="Elde N.C."/>
            <person name="Turkewitz A.P."/>
            <person name="Asai D.J."/>
            <person name="Wilkes D.E."/>
            <person name="Wang Y."/>
            <person name="Cai H."/>
            <person name="Collins K."/>
            <person name="Stewart B.A."/>
            <person name="Lee S.R."/>
            <person name="Wilamowska K."/>
            <person name="Weinberg Z."/>
            <person name="Ruzzo W.L."/>
            <person name="Wloga D."/>
            <person name="Gaertig J."/>
            <person name="Frankel J."/>
            <person name="Tsao C.-C."/>
            <person name="Gorovsky M.A."/>
            <person name="Keeling P.J."/>
            <person name="Waller R.F."/>
            <person name="Patron N.J."/>
            <person name="Cherry J.M."/>
            <person name="Stover N.A."/>
            <person name="Krieger C.J."/>
            <person name="del Toro C."/>
            <person name="Ryder H.F."/>
            <person name="Williamson S.C."/>
            <person name="Barbeau R.A."/>
            <person name="Hamilton E.P."/>
            <person name="Orias E."/>
        </authorList>
    </citation>
    <scope>NUCLEOTIDE SEQUENCE [LARGE SCALE GENOMIC DNA]</scope>
    <source>
        <strain evidence="5">SB210</strain>
    </source>
</reference>
<keyword evidence="1" id="KW-0732">Signal</keyword>
<name>Q240Z3_TETTS</name>
<evidence type="ECO:0000256" key="1">
    <source>
        <dbReference type="SAM" id="SignalP"/>
    </source>
</evidence>
<sequence>MKQQSFFVVILMLLASQIQANLQYNSTNYDVQTQELLTQISGKRIGILTNPSCIDSSRELLFDVLFKNQNIYNFTLEYALAPEHGIRGDQDAGALVYDYVDPQTNITVYSLYGTRKQPTAEMLQKVDTIVHCIVDVGTRFFTYIWTMSYAQEAVGDYNFNLTQNTQLKNNFQLNNLQRKLSSNFKEIQNNDYKKEISFIVVDRPNVLGGEQIQGCPLEIESGYIGRLFNQNFTIPTRYAMTTGELATLFNEEYLPHKINDFKVIKILNYYRNSAFPNASLWINPSPNMKTYQTAYVYPGTGVFEQTNLSEGRGTNNPFQTIGAPFVNGTLISQILTYDNTVNQYAQFTPVTFIPTASKWVNETCSGIQITVIDKERYDSVFVGTRIMQVLLQQYPENMTLTKKGSCQEFGTINFYNQITNKSITVKDILDSCSNNLKEWEKIREKYLIYN</sequence>
<dbReference type="GeneID" id="7822917"/>
<proteinExistence type="predicted"/>
<dbReference type="OMA" id="FYTYIYT"/>
<gene>
    <name evidence="4" type="ORF">TTHERM_00622910</name>
</gene>
<dbReference type="PANTHER" id="PTHR42915:SF1">
    <property type="entry name" value="PEPTIDOGLYCAN BETA-N-ACETYLMURAMIDASE NAMZ"/>
    <property type="match status" value="1"/>
</dbReference>
<evidence type="ECO:0000259" key="3">
    <source>
        <dbReference type="Pfam" id="PF20732"/>
    </source>
</evidence>
<dbReference type="KEGG" id="tet:TTHERM_00622910"/>
<organism evidence="4 5">
    <name type="scientific">Tetrahymena thermophila (strain SB210)</name>
    <dbReference type="NCBI Taxonomy" id="312017"/>
    <lineage>
        <taxon>Eukaryota</taxon>
        <taxon>Sar</taxon>
        <taxon>Alveolata</taxon>
        <taxon>Ciliophora</taxon>
        <taxon>Intramacronucleata</taxon>
        <taxon>Oligohymenophorea</taxon>
        <taxon>Hymenostomatida</taxon>
        <taxon>Tetrahymenina</taxon>
        <taxon>Tetrahymenidae</taxon>
        <taxon>Tetrahymena</taxon>
    </lineage>
</organism>
<dbReference type="eggNOG" id="ENOG502S519">
    <property type="taxonomic scope" value="Eukaryota"/>
</dbReference>
<dbReference type="Gene3D" id="3.40.50.12170">
    <property type="entry name" value="Uncharacterised protein PF07075, DUF1343"/>
    <property type="match status" value="1"/>
</dbReference>
<dbReference type="RefSeq" id="XP_001022516.1">
    <property type="nucleotide sequence ID" value="XM_001022516.1"/>
</dbReference>
<dbReference type="GO" id="GO:0033922">
    <property type="term" value="F:peptidoglycan beta-N-acetylmuramidase activity"/>
    <property type="evidence" value="ECO:0007669"/>
    <property type="project" value="InterPro"/>
</dbReference>
<feature type="domain" description="Peptidoglycan beta-N-acetylmuramidase NamZ C-terminal" evidence="3">
    <location>
        <begin position="295"/>
        <end position="449"/>
    </location>
</feature>
<dbReference type="PIRSF" id="PIRSF016719">
    <property type="entry name" value="UCP016719"/>
    <property type="match status" value="1"/>
</dbReference>
<dbReference type="EMBL" id="GG662540">
    <property type="protein sequence ID" value="EAS02271.1"/>
    <property type="molecule type" value="Genomic_DNA"/>
</dbReference>